<feature type="repeat" description="WD" evidence="1">
    <location>
        <begin position="518"/>
        <end position="559"/>
    </location>
</feature>
<protein>
    <submittedName>
        <fullName evidence="4">Uncharacterized protein</fullName>
    </submittedName>
</protein>
<feature type="compositionally biased region" description="Low complexity" evidence="3">
    <location>
        <begin position="88"/>
        <end position="98"/>
    </location>
</feature>
<dbReference type="OMA" id="FPHCNAV"/>
<dbReference type="PROSITE" id="PS50082">
    <property type="entry name" value="WD_REPEATS_2"/>
    <property type="match status" value="1"/>
</dbReference>
<dbReference type="Gene3D" id="2.130.10.10">
    <property type="entry name" value="YVTN repeat-like/Quinoprotein amine dehydrogenase"/>
    <property type="match status" value="2"/>
</dbReference>
<gene>
    <name evidence="4" type="ORF">KP509_39G023300</name>
</gene>
<evidence type="ECO:0000313" key="4">
    <source>
        <dbReference type="EMBL" id="KAH7276823.1"/>
    </source>
</evidence>
<dbReference type="PANTHER" id="PTHR32215:SF0">
    <property type="entry name" value="CILIA- AND FLAGELLA-ASSOCIATED PROTEIN 57"/>
    <property type="match status" value="1"/>
</dbReference>
<feature type="coiled-coil region" evidence="2">
    <location>
        <begin position="1108"/>
        <end position="1167"/>
    </location>
</feature>
<evidence type="ECO:0000256" key="1">
    <source>
        <dbReference type="PROSITE-ProRule" id="PRU00221"/>
    </source>
</evidence>
<feature type="compositionally biased region" description="Low complexity" evidence="3">
    <location>
        <begin position="1381"/>
        <end position="1403"/>
    </location>
</feature>
<keyword evidence="5" id="KW-1185">Reference proteome</keyword>
<feature type="coiled-coil region" evidence="2">
    <location>
        <begin position="699"/>
        <end position="874"/>
    </location>
</feature>
<dbReference type="SUPFAM" id="SSF69322">
    <property type="entry name" value="Tricorn protease domain 2"/>
    <property type="match status" value="1"/>
</dbReference>
<dbReference type="InterPro" id="IPR001680">
    <property type="entry name" value="WD40_rpt"/>
</dbReference>
<dbReference type="InterPro" id="IPR052993">
    <property type="entry name" value="CFA-57"/>
</dbReference>
<evidence type="ECO:0000256" key="2">
    <source>
        <dbReference type="SAM" id="Coils"/>
    </source>
</evidence>
<feature type="region of interest" description="Disordered" evidence="3">
    <location>
        <begin position="1379"/>
        <end position="1439"/>
    </location>
</feature>
<proteinExistence type="predicted"/>
<dbReference type="InterPro" id="IPR015943">
    <property type="entry name" value="WD40/YVTN_repeat-like_dom_sf"/>
</dbReference>
<feature type="compositionally biased region" description="Basic and acidic residues" evidence="3">
    <location>
        <begin position="101"/>
        <end position="121"/>
    </location>
</feature>
<dbReference type="SMART" id="SM00320">
    <property type="entry name" value="WD40"/>
    <property type="match status" value="4"/>
</dbReference>
<dbReference type="Pfam" id="PF00400">
    <property type="entry name" value="WD40"/>
    <property type="match status" value="2"/>
</dbReference>
<keyword evidence="2" id="KW-0175">Coiled coil</keyword>
<dbReference type="PANTHER" id="PTHR32215">
    <property type="entry name" value="CILIA- AND FLAGELLA-ASSOCIATED PROTEIN 57"/>
    <property type="match status" value="1"/>
</dbReference>
<organism evidence="4 5">
    <name type="scientific">Ceratopteris richardii</name>
    <name type="common">Triangle waterfern</name>
    <dbReference type="NCBI Taxonomy" id="49495"/>
    <lineage>
        <taxon>Eukaryota</taxon>
        <taxon>Viridiplantae</taxon>
        <taxon>Streptophyta</taxon>
        <taxon>Embryophyta</taxon>
        <taxon>Tracheophyta</taxon>
        <taxon>Polypodiopsida</taxon>
        <taxon>Polypodiidae</taxon>
        <taxon>Polypodiales</taxon>
        <taxon>Pteridineae</taxon>
        <taxon>Pteridaceae</taxon>
        <taxon>Parkerioideae</taxon>
        <taxon>Ceratopteris</taxon>
    </lineage>
</organism>
<keyword evidence="1" id="KW-0853">WD repeat</keyword>
<comment type="caution">
    <text evidence="4">The sequence shown here is derived from an EMBL/GenBank/DDBJ whole genome shotgun (WGS) entry which is preliminary data.</text>
</comment>
<dbReference type="InterPro" id="IPR011047">
    <property type="entry name" value="Quinoprotein_ADH-like_sf"/>
</dbReference>
<dbReference type="EMBL" id="CM035444">
    <property type="protein sequence ID" value="KAH7276823.1"/>
    <property type="molecule type" value="Genomic_DNA"/>
</dbReference>
<dbReference type="OrthoDB" id="47276at2759"/>
<evidence type="ECO:0000313" key="5">
    <source>
        <dbReference type="Proteomes" id="UP000825935"/>
    </source>
</evidence>
<reference evidence="4" key="1">
    <citation type="submission" date="2021-08" db="EMBL/GenBank/DDBJ databases">
        <title>WGS assembly of Ceratopteris richardii.</title>
        <authorList>
            <person name="Marchant D.B."/>
            <person name="Chen G."/>
            <person name="Jenkins J."/>
            <person name="Shu S."/>
            <person name="Leebens-Mack J."/>
            <person name="Grimwood J."/>
            <person name="Schmutz J."/>
            <person name="Soltis P."/>
            <person name="Soltis D."/>
            <person name="Chen Z.-H."/>
        </authorList>
    </citation>
    <scope>NUCLEOTIDE SEQUENCE</scope>
    <source>
        <strain evidence="4">Whitten #5841</strain>
        <tissue evidence="4">Leaf</tissue>
    </source>
</reference>
<accession>A0A8T2PZN9</accession>
<feature type="compositionally biased region" description="Polar residues" evidence="3">
    <location>
        <begin position="1424"/>
        <end position="1439"/>
    </location>
</feature>
<feature type="region of interest" description="Disordered" evidence="3">
    <location>
        <begin position="88"/>
        <end position="130"/>
    </location>
</feature>
<name>A0A8T2PZN9_CERRI</name>
<feature type="region of interest" description="Disordered" evidence="3">
    <location>
        <begin position="1316"/>
        <end position="1336"/>
    </location>
</feature>
<sequence length="1439" mass="162513">MAHLIPVHTIGLKGSLKDSIHFIDETCYVYVSGHNVVVASTENKQQKVLPGSNDTNGITAIAVSPTKKLVAVAEGAFPIAGVHPDSRISTLSSDSRSSAGADHRQLSDNRSVDGESKDSDQRVISPESKPSGPIISLWETGVWKKRKILSGSEALAGMKEYVSITFSADGRNIAAQGCGPDWILVLWSLEKSKIFATVKASIPQAQVYQVQYCVSDASLVSVVGDGFAKTFKLTETAFRQIATDIAKWEGKNFLCHTWCFEAEHAGKDSCIYSLDTGELVRVEGGEIKAVLPPSSPDGSSVVEIMLLYSKGIICGERGGNISVYEKVDEKEVKEGLKKVTSFKVDKGGATVCGLALSANEEILACTLSNNHLVTVSFQHRDLFKPDEVPKESVSQAYHLGRISGIDICIRKPIVVTCGVDKSIRVWNYHERTCEIVKFFNEDAYSVALHPSGLHVLVGFSDKLRFMNLLIDDIRVAKELGIKNCQECTFSNGGQYFAAVHNNVVQIFSTYTCENIGNLRGHSGKVQCVWWSSDDTHMLTAGFDGAIYEWRMKDYKRNRENVLKGCAYTSVTGTYNTNTFIAVGSDRKLKEMDETQIVKSFNSAALLTQISLSDASRLLFAGTEFGGVRSYRYPLTGEYQEVQASSAYITRIVASNDATLLFVAGDDGVLSIFDIKDREKALVVGSLRREKEAFGWAEEVLITKTDLEEMRAHMQELEEKVSELKTDNEYQMRLKDISLNEKVKAISDNFQHQIEEAQARYDKLLQDKNQEELNLEEKQAYMEERHLQQLKELEEQWQQKMMQEVQRYSSLSHEKDMLNERWEEQNAAMVASHEQIIQELTEEFETKLEEEHQAYEKLQQEIFQTKKDFEEIKKQTEEDTDKEIDDIKQKYELRLAQEADTILRLKGENGLLKKKFNEFQKDIEEQKAEIKQLFEQKKELYSTLGFFERDIASLKKDVSERDETIGEKEKRIFELKRKTQELEKVKFVLDYKIKDLKQTIEPRELELQNAKLQIANMEKELERAHNGNTRKELIIAEMKLKVDGLRIEEANMRTKIHKTSELIKSFNRDFYQLTQLIQEPRALKDAVKELNKKYGTHKVKIVPVDQDLKKELTRQREYLERNVEGLQRKLAKDTAAYHKSHLAIMQENVILINELNELRRELKVMKLNAHRGPQFKSEDSASMAKEIEAMRGRIGEMQLQMLRKQDEVKHLEAMLLNRETDNQKTMAAKENFSNVMESGIEPSELDTQQMEPHTSFVTEAPGFSGEQLSRSKGDGHEFKLEETHNEEAPQNNETIAQEAIPDGKSVVEQVKDQNLLEPETQSISQQNKQLSPLPSTEEVRAELGTSVGGELFVQEDNLAAELPLSQADTMPPRVSLKLARNSTLASSDAAQSSSESELAAQRASLKPVDSETTLSTAAVEESEQTKVSDMNPDQSAPLNV</sequence>
<dbReference type="Gene3D" id="1.20.5.170">
    <property type="match status" value="1"/>
</dbReference>
<dbReference type="Proteomes" id="UP000825935">
    <property type="component" value="Chromosome 39"/>
</dbReference>
<evidence type="ECO:0000256" key="3">
    <source>
        <dbReference type="SAM" id="MobiDB-lite"/>
    </source>
</evidence>
<dbReference type="SUPFAM" id="SSF50998">
    <property type="entry name" value="Quinoprotein alcohol dehydrogenase-like"/>
    <property type="match status" value="1"/>
</dbReference>
<feature type="coiled-coil region" evidence="2">
    <location>
        <begin position="908"/>
        <end position="1026"/>
    </location>
</feature>
<dbReference type="PROSITE" id="PS50294">
    <property type="entry name" value="WD_REPEATS_REGION"/>
    <property type="match status" value="1"/>
</dbReference>
<feature type="compositionally biased region" description="Polar residues" evidence="3">
    <location>
        <begin position="1318"/>
        <end position="1333"/>
    </location>
</feature>